<organism evidence="1 2">
    <name type="scientific">Aquatica leii</name>
    <dbReference type="NCBI Taxonomy" id="1421715"/>
    <lineage>
        <taxon>Eukaryota</taxon>
        <taxon>Metazoa</taxon>
        <taxon>Ecdysozoa</taxon>
        <taxon>Arthropoda</taxon>
        <taxon>Hexapoda</taxon>
        <taxon>Insecta</taxon>
        <taxon>Pterygota</taxon>
        <taxon>Neoptera</taxon>
        <taxon>Endopterygota</taxon>
        <taxon>Coleoptera</taxon>
        <taxon>Polyphaga</taxon>
        <taxon>Elateriformia</taxon>
        <taxon>Elateroidea</taxon>
        <taxon>Lampyridae</taxon>
        <taxon>Luciolinae</taxon>
        <taxon>Aquatica</taxon>
    </lineage>
</organism>
<dbReference type="PANTHER" id="PTHR31912">
    <property type="entry name" value="IP13529P"/>
    <property type="match status" value="1"/>
</dbReference>
<comment type="caution">
    <text evidence="1">The sequence shown here is derived from an EMBL/GenBank/DDBJ whole genome shotgun (WGS) entry which is preliminary data.</text>
</comment>
<dbReference type="AlphaFoldDB" id="A0AAN7NYE5"/>
<gene>
    <name evidence="1" type="ORF">RN001_014753</name>
</gene>
<evidence type="ECO:0000313" key="2">
    <source>
        <dbReference type="Proteomes" id="UP001353858"/>
    </source>
</evidence>
<reference evidence="2" key="1">
    <citation type="submission" date="2023-01" db="EMBL/GenBank/DDBJ databases">
        <title>Key to firefly adult light organ development and bioluminescence: homeobox transcription factors regulate luciferase expression and transportation to peroxisome.</title>
        <authorList>
            <person name="Fu X."/>
        </authorList>
    </citation>
    <scope>NUCLEOTIDE SEQUENCE [LARGE SCALE GENOMIC DNA]</scope>
</reference>
<proteinExistence type="predicted"/>
<keyword evidence="2" id="KW-1185">Reference proteome</keyword>
<dbReference type="PANTHER" id="PTHR31912:SF35">
    <property type="entry name" value="C2H2-TYPE DOMAIN-CONTAINING PROTEIN"/>
    <property type="match status" value="1"/>
</dbReference>
<protein>
    <submittedName>
        <fullName evidence="1">Uncharacterized protein</fullName>
    </submittedName>
</protein>
<accession>A0AAN7NYE5</accession>
<sequence length="634" mass="74443">MLSLLQDPFHLQKTEYKRLQFFEKSKKFILPEKQFLGIREDKKRKDNQVSMILKKSYSYFIPMQKTLKLFLELPGVLNKILEYQRKLSLCDEDIMCNVTHGTLWKGIEEKSNSEIILPIVMYFDDFEVLNPLGSQAGCYKIGAVYYYIATIPPTHISKLENIFLCLLFYANDRVEFGNEKIFNVLVNELKFLENEGISVNLTDGSNRKIKFSVITITGDNAGLNSILGYNESFSSTYYCRICTSSKDINRIQTLEKEDTIRLKINYTADLCSKKGLKEKCVWNGLSNFHVYDNIFCDVMHDLFEGVHRYDMALIINKLIEKKYFTSDILNSRMKYFTYNNNEKNVAPGFSPEQLLKNIIVISAYEMLCLVRNFRFIIGDCVPKDDTTWHFYLLIYEITEILTSHSLRKTSLEYLQILVEEHHSLYLDLSGSNLKPKYHFLTHYVRIILKLGPLMTLSCLRPEGKHQELKNESKITKCRKNIPRTLSLKNQLKQCYRFMSLKGLEDKINFGKMKNIDLNNYKQCNHTLSLENFKSTSFYEINSCKYEKHTVILLDYNNDSPIFCELIDILIHHIDFSNIYFLCSIWYSEIFNNHYKAYKIKKSNTTKLFSKRIFENDAPGIIYRVSENEFYASIN</sequence>
<dbReference type="EMBL" id="JARPUR010000007">
    <property type="protein sequence ID" value="KAK4872724.1"/>
    <property type="molecule type" value="Genomic_DNA"/>
</dbReference>
<evidence type="ECO:0000313" key="1">
    <source>
        <dbReference type="EMBL" id="KAK4872724.1"/>
    </source>
</evidence>
<name>A0AAN7NYE5_9COLE</name>
<dbReference type="Proteomes" id="UP001353858">
    <property type="component" value="Unassembled WGS sequence"/>
</dbReference>